<dbReference type="EMBL" id="JNBR01000100">
    <property type="protein sequence ID" value="OQR97627.1"/>
    <property type="molecule type" value="Genomic_DNA"/>
</dbReference>
<keyword evidence="3" id="KW-1185">Reference proteome</keyword>
<name>A0A1V9ZI25_ACHHY</name>
<dbReference type="PANTHER" id="PTHR13568">
    <property type="entry name" value="FAM11A, B PROTEIN"/>
    <property type="match status" value="1"/>
</dbReference>
<accession>A0A1V9ZI25</accession>
<reference evidence="2 3" key="1">
    <citation type="journal article" date="2014" name="Genome Biol. Evol.">
        <title>The secreted proteins of Achlya hypogyna and Thraustotheca clavata identify the ancestral oomycete secretome and reveal gene acquisitions by horizontal gene transfer.</title>
        <authorList>
            <person name="Misner I."/>
            <person name="Blouin N."/>
            <person name="Leonard G."/>
            <person name="Richards T.A."/>
            <person name="Lane C.E."/>
        </authorList>
    </citation>
    <scope>NUCLEOTIDE SEQUENCE [LARGE SCALE GENOMIC DNA]</scope>
    <source>
        <strain evidence="2 3">ATCC 48635</strain>
    </source>
</reference>
<feature type="transmembrane region" description="Helical" evidence="1">
    <location>
        <begin position="163"/>
        <end position="189"/>
    </location>
</feature>
<dbReference type="Proteomes" id="UP000243579">
    <property type="component" value="Unassembled WGS sequence"/>
</dbReference>
<protein>
    <submittedName>
        <fullName evidence="2">Uncharacterized protein</fullName>
    </submittedName>
</protein>
<evidence type="ECO:0000256" key="1">
    <source>
        <dbReference type="SAM" id="Phobius"/>
    </source>
</evidence>
<dbReference type="AlphaFoldDB" id="A0A1V9ZI25"/>
<proteinExistence type="predicted"/>
<feature type="transmembrane region" description="Helical" evidence="1">
    <location>
        <begin position="201"/>
        <end position="223"/>
    </location>
</feature>
<feature type="transmembrane region" description="Helical" evidence="1">
    <location>
        <begin position="134"/>
        <end position="156"/>
    </location>
</feature>
<feature type="transmembrane region" description="Helical" evidence="1">
    <location>
        <begin position="104"/>
        <end position="122"/>
    </location>
</feature>
<dbReference type="PANTHER" id="PTHR13568:SF9">
    <property type="entry name" value="TRANSMEMBRANE PROTEIN 203"/>
    <property type="match status" value="1"/>
</dbReference>
<dbReference type="Pfam" id="PF10269">
    <property type="entry name" value="Tmemb_185A"/>
    <property type="match status" value="1"/>
</dbReference>
<evidence type="ECO:0000313" key="3">
    <source>
        <dbReference type="Proteomes" id="UP000243579"/>
    </source>
</evidence>
<gene>
    <name evidence="2" type="ORF">ACHHYP_10174</name>
</gene>
<dbReference type="OrthoDB" id="72708at2759"/>
<comment type="caution">
    <text evidence="2">The sequence shown here is derived from an EMBL/GenBank/DDBJ whole genome shotgun (WGS) entry which is preliminary data.</text>
</comment>
<feature type="transmembrane region" description="Helical" evidence="1">
    <location>
        <begin position="235"/>
        <end position="256"/>
    </location>
</feature>
<keyword evidence="1" id="KW-0812">Transmembrane</keyword>
<feature type="transmembrane region" description="Helical" evidence="1">
    <location>
        <begin position="71"/>
        <end position="92"/>
    </location>
</feature>
<organism evidence="2 3">
    <name type="scientific">Achlya hypogyna</name>
    <name type="common">Oomycete</name>
    <name type="synonym">Protoachlya hypogyna</name>
    <dbReference type="NCBI Taxonomy" id="1202772"/>
    <lineage>
        <taxon>Eukaryota</taxon>
        <taxon>Sar</taxon>
        <taxon>Stramenopiles</taxon>
        <taxon>Oomycota</taxon>
        <taxon>Saprolegniomycetes</taxon>
        <taxon>Saprolegniales</taxon>
        <taxon>Achlyaceae</taxon>
        <taxon>Achlya</taxon>
    </lineage>
</organism>
<keyword evidence="1" id="KW-1133">Transmembrane helix</keyword>
<sequence length="279" mass="29848">MQSSSSPVLPGPLGLLQTLVTDGLSMATGLCCGTVVSLVAVVALSSPMLFVPLFVCWKVDGTLHWTWTDTLFGLWAGDALLLVSYIVAIAAAESCSNQLEAQRTLVAHLCFITTHVFVALRLDGIVDWEWSVTFVPVFVSLLFGASPVQVLQVLFLGLKLDAVVAWSWVVVFLPTWIPIVVVGVLMPISLLCSDNPVRVNVALLLGCWGAAALLAGPPLLLVLRLQFYAFPATYVCLPWFVLYGLCVLGTGVFFMANPAPKAKSALPRGVASLHPEAIV</sequence>
<evidence type="ECO:0000313" key="2">
    <source>
        <dbReference type="EMBL" id="OQR97627.1"/>
    </source>
</evidence>
<dbReference type="InterPro" id="IPR019396">
    <property type="entry name" value="TM_Fragile-X-F-assoc"/>
</dbReference>
<keyword evidence="1" id="KW-0472">Membrane</keyword>
<feature type="transmembrane region" description="Helical" evidence="1">
    <location>
        <begin position="27"/>
        <end position="51"/>
    </location>
</feature>